<feature type="region of interest" description="Disordered" evidence="2">
    <location>
        <begin position="145"/>
        <end position="179"/>
    </location>
</feature>
<reference evidence="3" key="3">
    <citation type="submission" date="2025-09" db="UniProtKB">
        <authorList>
            <consortium name="Ensembl"/>
        </authorList>
    </citation>
    <scope>IDENTIFICATION</scope>
</reference>
<dbReference type="Proteomes" id="UP000028760">
    <property type="component" value="Unassembled WGS sequence"/>
</dbReference>
<dbReference type="InterPro" id="IPR031476">
    <property type="entry name" value="DUF4686"/>
</dbReference>
<evidence type="ECO:0000313" key="4">
    <source>
        <dbReference type="Proteomes" id="UP000028760"/>
    </source>
</evidence>
<dbReference type="RefSeq" id="XP_007549994.1">
    <property type="nucleotide sequence ID" value="XM_007549932.2"/>
</dbReference>
<dbReference type="eggNOG" id="ENOG502SNA5">
    <property type="taxonomic scope" value="Eukaryota"/>
</dbReference>
<feature type="coiled-coil region" evidence="1">
    <location>
        <begin position="539"/>
        <end position="661"/>
    </location>
</feature>
<dbReference type="OMA" id="ENHFRLM"/>
<dbReference type="EMBL" id="AYCK01000392">
    <property type="status" value="NOT_ANNOTATED_CDS"/>
    <property type="molecule type" value="Genomic_DNA"/>
</dbReference>
<protein>
    <submittedName>
        <fullName evidence="3">Coiled-coil domain-containing protein 30-like</fullName>
    </submittedName>
</protein>
<dbReference type="PANTHER" id="PTHR34479">
    <property type="entry name" value="COILED-COIL DOMAIN-CONTAINING PROTEIN 30"/>
    <property type="match status" value="1"/>
</dbReference>
<dbReference type="Ensembl" id="ENSPFOT00000014519.1">
    <property type="protein sequence ID" value="ENSPFOP00000014497.1"/>
    <property type="gene ID" value="ENSPFOG00000014486.1"/>
</dbReference>
<reference evidence="4" key="1">
    <citation type="submission" date="2013-10" db="EMBL/GenBank/DDBJ databases">
        <authorList>
            <person name="Schartl M."/>
            <person name="Warren W."/>
        </authorList>
    </citation>
    <scope>NUCLEOTIDE SEQUENCE [LARGE SCALE GENOMIC DNA]</scope>
    <source>
        <strain evidence="4">female</strain>
    </source>
</reference>
<evidence type="ECO:0000256" key="1">
    <source>
        <dbReference type="SAM" id="Coils"/>
    </source>
</evidence>
<sequence length="763" mass="87588">MARAEELERIVTWLTEEGLAPEASKEAQLAFLWRTFLHTRSCLDSVTKDLETKRSQHFAEMAEVRKSLEQIKIFTEQKDVLTQEIQDENEQLRKQLLHLVSLQDSQINEVAKMLYQQGLTELVHSSPSEQVAYLLVERASLLETNQDLGDGDPESRPRTNAEPLNPDICAPAHKRSPRPLQSSWKKIFGLHKTLQSKHTFVPGGDTPLAGEPRCLEKECSRLERDVEEGSRRLAMAHNEIRHLKDELESAHFTQKTYEPELQAAQEEVKQLRKEVGKLKEYEMVELRKAKELNDRLDVEIRALRNRVRSLDAEKKSLEKTMACQQEDAERLESALKGQQMLLTIDVQVDQDRGEDKMPGADLTTGDKSHVILQEHSTAQTQQAMEKKEGGVESLQEVVKQLELAVRNLQGSYTFPTDQASDLMNFMTTDETPVDETCKEEQEVLGFQTSCPEEKQPDDECLQVLQNYQSNINDFLTVRDKCSQLEQSSRTEEFPSQDSSTLEECSECPEGRQALMFDDDERETYKEQICKALNCIDEERSKYHNMKERLLEKLSRAKQKLDEETMWRDKKINNLERELSLCYHSLKKEKEVVECIRVENERLLSERRKLLQQLSEEDDNMKNIKLTACVSQNRVQYLETENKNLGNKVLQMSNQISTLERKLQNMQFMHFTEELQKMSTLPQKLSPVSVQTARMMLSEIQDLSEAPPECDAKRSDLIFSPDIAASVALNRTTELGYLNLTSLQSLSDKSSPDSGLVASENTAP</sequence>
<reference evidence="3" key="2">
    <citation type="submission" date="2025-08" db="UniProtKB">
        <authorList>
            <consortium name="Ensembl"/>
        </authorList>
    </citation>
    <scope>IDENTIFICATION</scope>
</reference>
<feature type="coiled-coil region" evidence="1">
    <location>
        <begin position="384"/>
        <end position="411"/>
    </location>
</feature>
<evidence type="ECO:0000256" key="2">
    <source>
        <dbReference type="SAM" id="MobiDB-lite"/>
    </source>
</evidence>
<dbReference type="Gene3D" id="1.10.287.1490">
    <property type="match status" value="1"/>
</dbReference>
<dbReference type="OrthoDB" id="10007527at2759"/>
<dbReference type="GeneID" id="103136610"/>
<feature type="region of interest" description="Disordered" evidence="2">
    <location>
        <begin position="744"/>
        <end position="763"/>
    </location>
</feature>
<dbReference type="InterPro" id="IPR052825">
    <property type="entry name" value="CCD-Prefoldin_beta-like"/>
</dbReference>
<dbReference type="AlphaFoldDB" id="A0A087Y8Z4"/>
<dbReference type="KEGG" id="pfor:103136610"/>
<dbReference type="STRING" id="48698.ENSPFOP00000014497"/>
<dbReference type="PANTHER" id="PTHR34479:SF1">
    <property type="entry name" value="COILED-COIL DOMAIN-CONTAINING PROTEIN 30"/>
    <property type="match status" value="1"/>
</dbReference>
<keyword evidence="4" id="KW-1185">Reference proteome</keyword>
<organism evidence="3 4">
    <name type="scientific">Poecilia formosa</name>
    <name type="common">Amazon molly</name>
    <name type="synonym">Limia formosa</name>
    <dbReference type="NCBI Taxonomy" id="48698"/>
    <lineage>
        <taxon>Eukaryota</taxon>
        <taxon>Metazoa</taxon>
        <taxon>Chordata</taxon>
        <taxon>Craniata</taxon>
        <taxon>Vertebrata</taxon>
        <taxon>Euteleostomi</taxon>
        <taxon>Actinopterygii</taxon>
        <taxon>Neopterygii</taxon>
        <taxon>Teleostei</taxon>
        <taxon>Neoteleostei</taxon>
        <taxon>Acanthomorphata</taxon>
        <taxon>Ovalentaria</taxon>
        <taxon>Atherinomorphae</taxon>
        <taxon>Cyprinodontiformes</taxon>
        <taxon>Poeciliidae</taxon>
        <taxon>Poeciliinae</taxon>
        <taxon>Poecilia</taxon>
    </lineage>
</organism>
<name>A0A087Y8Z4_POEFO</name>
<keyword evidence="1" id="KW-0175">Coiled coil</keyword>
<dbReference type="Pfam" id="PF15742">
    <property type="entry name" value="DUF4686"/>
    <property type="match status" value="1"/>
</dbReference>
<evidence type="ECO:0000313" key="3">
    <source>
        <dbReference type="Ensembl" id="ENSPFOP00000014497.1"/>
    </source>
</evidence>
<proteinExistence type="predicted"/>
<feature type="coiled-coil region" evidence="1">
    <location>
        <begin position="219"/>
        <end position="334"/>
    </location>
</feature>
<dbReference type="GeneTree" id="ENSGT00940000165031"/>
<accession>A0A087Y8Z4</accession>